<feature type="region of interest" description="Disordered" evidence="1">
    <location>
        <begin position="1"/>
        <end position="37"/>
    </location>
</feature>
<organism evidence="2 3">
    <name type="scientific">Microbacterium pumilum</name>
    <dbReference type="NCBI Taxonomy" id="344165"/>
    <lineage>
        <taxon>Bacteria</taxon>
        <taxon>Bacillati</taxon>
        <taxon>Actinomycetota</taxon>
        <taxon>Actinomycetes</taxon>
        <taxon>Micrococcales</taxon>
        <taxon>Microbacteriaceae</taxon>
        <taxon>Microbacterium</taxon>
    </lineage>
</organism>
<dbReference type="SUPFAM" id="SSF159888">
    <property type="entry name" value="YdhG-like"/>
    <property type="match status" value="1"/>
</dbReference>
<sequence length="146" mass="16041">MAKSDTSTGLTAEEREAVKQRAKELRDQEKAGKNRAAGEKAVLDAIAGLEPEDKPLAEGLYKVVSEVAPDLVPKTYYGMPGFANDEGKIVVFIQPAKKFKTRYATIGFEDRANLDDGDTWPIGFAVRKWTPAVEKKVTELVRKAVS</sequence>
<accession>A0ABN2T1B4</accession>
<dbReference type="Proteomes" id="UP001500326">
    <property type="component" value="Unassembled WGS sequence"/>
</dbReference>
<proteinExistence type="predicted"/>
<dbReference type="Gene3D" id="3.90.1150.200">
    <property type="match status" value="1"/>
</dbReference>
<dbReference type="EMBL" id="BAAAOH010000001">
    <property type="protein sequence ID" value="GAA1996037.1"/>
    <property type="molecule type" value="Genomic_DNA"/>
</dbReference>
<feature type="compositionally biased region" description="Polar residues" evidence="1">
    <location>
        <begin position="1"/>
        <end position="10"/>
    </location>
</feature>
<gene>
    <name evidence="2" type="ORF">GCM10009777_35830</name>
</gene>
<evidence type="ECO:0000313" key="3">
    <source>
        <dbReference type="Proteomes" id="UP001500326"/>
    </source>
</evidence>
<comment type="caution">
    <text evidence="2">The sequence shown here is derived from an EMBL/GenBank/DDBJ whole genome shotgun (WGS) entry which is preliminary data.</text>
</comment>
<keyword evidence="3" id="KW-1185">Reference proteome</keyword>
<reference evidence="2 3" key="1">
    <citation type="journal article" date="2019" name="Int. J. Syst. Evol. Microbiol.">
        <title>The Global Catalogue of Microorganisms (GCM) 10K type strain sequencing project: providing services to taxonomists for standard genome sequencing and annotation.</title>
        <authorList>
            <consortium name="The Broad Institute Genomics Platform"/>
            <consortium name="The Broad Institute Genome Sequencing Center for Infectious Disease"/>
            <person name="Wu L."/>
            <person name="Ma J."/>
        </authorList>
    </citation>
    <scope>NUCLEOTIDE SEQUENCE [LARGE SCALE GENOMIC DNA]</scope>
    <source>
        <strain evidence="2 3">JCM 14902</strain>
    </source>
</reference>
<dbReference type="RefSeq" id="WP_344065506.1">
    <property type="nucleotide sequence ID" value="NZ_BAAAOH010000001.1"/>
</dbReference>
<feature type="compositionally biased region" description="Basic and acidic residues" evidence="1">
    <location>
        <begin position="12"/>
        <end position="37"/>
    </location>
</feature>
<evidence type="ECO:0000256" key="1">
    <source>
        <dbReference type="SAM" id="MobiDB-lite"/>
    </source>
</evidence>
<name>A0ABN2T1B4_9MICO</name>
<protein>
    <submittedName>
        <fullName evidence="2">DUF1801 domain-containing protein</fullName>
    </submittedName>
</protein>
<evidence type="ECO:0000313" key="2">
    <source>
        <dbReference type="EMBL" id="GAA1996037.1"/>
    </source>
</evidence>